<feature type="domain" description="REase AHJR-like" evidence="1">
    <location>
        <begin position="5"/>
        <end position="109"/>
    </location>
</feature>
<dbReference type="InterPro" id="IPR011335">
    <property type="entry name" value="Restrct_endonuc-II-like"/>
</dbReference>
<protein>
    <recommendedName>
        <fullName evidence="1">REase AHJR-like domain-containing protein</fullName>
    </recommendedName>
</protein>
<evidence type="ECO:0000313" key="3">
    <source>
        <dbReference type="Proteomes" id="UP001055247"/>
    </source>
</evidence>
<name>A0AAV4ZQ70_9HYPH</name>
<evidence type="ECO:0000259" key="1">
    <source>
        <dbReference type="Pfam" id="PF18743"/>
    </source>
</evidence>
<dbReference type="RefSeq" id="WP_066924516.1">
    <property type="nucleotide sequence ID" value="NZ_BPQO01000015.1"/>
</dbReference>
<evidence type="ECO:0000313" key="2">
    <source>
        <dbReference type="EMBL" id="GJD90026.1"/>
    </source>
</evidence>
<reference evidence="2" key="2">
    <citation type="submission" date="2021-08" db="EMBL/GenBank/DDBJ databases">
        <authorList>
            <person name="Tani A."/>
            <person name="Ola A."/>
            <person name="Ogura Y."/>
            <person name="Katsura K."/>
            <person name="Hayashi T."/>
        </authorList>
    </citation>
    <scope>NUCLEOTIDE SEQUENCE</scope>
    <source>
        <strain evidence="2">DSM 16372</strain>
    </source>
</reference>
<proteinExistence type="predicted"/>
<dbReference type="AlphaFoldDB" id="A0AAV4ZQ70"/>
<dbReference type="Proteomes" id="UP001055247">
    <property type="component" value="Unassembled WGS sequence"/>
</dbReference>
<accession>A0AAV4ZQ70</accession>
<keyword evidence="3" id="KW-1185">Reference proteome</keyword>
<comment type="caution">
    <text evidence="2">The sequence shown here is derived from an EMBL/GenBank/DDBJ whole genome shotgun (WGS) entry which is preliminary data.</text>
</comment>
<dbReference type="Pfam" id="PF18743">
    <property type="entry name" value="AHJR-like"/>
    <property type="match status" value="1"/>
</dbReference>
<gene>
    <name evidence="2" type="ORF">BHAOGJBA_3560</name>
</gene>
<dbReference type="InterPro" id="IPR040902">
    <property type="entry name" value="AHJR-like"/>
</dbReference>
<organism evidence="2 3">
    <name type="scientific">Methylobacterium hispanicum</name>
    <dbReference type="NCBI Taxonomy" id="270350"/>
    <lineage>
        <taxon>Bacteria</taxon>
        <taxon>Pseudomonadati</taxon>
        <taxon>Pseudomonadota</taxon>
        <taxon>Alphaproteobacteria</taxon>
        <taxon>Hyphomicrobiales</taxon>
        <taxon>Methylobacteriaceae</taxon>
        <taxon>Methylobacterium</taxon>
    </lineage>
</organism>
<dbReference type="SUPFAM" id="SSF52980">
    <property type="entry name" value="Restriction endonuclease-like"/>
    <property type="match status" value="1"/>
</dbReference>
<dbReference type="EMBL" id="BPQO01000015">
    <property type="protein sequence ID" value="GJD90026.1"/>
    <property type="molecule type" value="Genomic_DNA"/>
</dbReference>
<sequence length="220" mass="25006">MRSAQYSQEAERRFIETLRPHFENKGYHFHLYPGKSDLPEFMKQYTPDAVAVKTDHKVAIEVKSRNNRATDLSLRLIRHLFEGHPEWQLRVFYIGDDERDSVDIPQPTSKLFLEKLAMAGDLLAQGQTQAAFLISWSLLEAAARMTETDLNGRPQPPGTVIQTLAMSGTIEPETERHLRALIDLRNKVVHGDLGAEPTAQDVETILLVSRSIFEKNKSNN</sequence>
<reference evidence="2" key="1">
    <citation type="journal article" date="2016" name="Front. Microbiol.">
        <title>Genome Sequence of the Piezophilic, Mesophilic Sulfate-Reducing Bacterium Desulfovibrio indicus J2T.</title>
        <authorList>
            <person name="Cao J."/>
            <person name="Maignien L."/>
            <person name="Shao Z."/>
            <person name="Alain K."/>
            <person name="Jebbar M."/>
        </authorList>
    </citation>
    <scope>NUCLEOTIDE SEQUENCE</scope>
    <source>
        <strain evidence="2">DSM 16372</strain>
    </source>
</reference>